<protein>
    <submittedName>
        <fullName evidence="1">Uncharacterized protein</fullName>
    </submittedName>
</protein>
<proteinExistence type="predicted"/>
<dbReference type="Proteomes" id="UP000030491">
    <property type="component" value="Unassembled WGS sequence"/>
</dbReference>
<sequence length="93" mass="10818">MLFSNFVLAETIPTKFKVLKQSSECIKYSQTQQVCIELVSQIEKLQLLVFDQNRFKCQSSLLGLQAELIEAYFLKNLSKKRTSFMIPYVNKNC</sequence>
<gene>
    <name evidence="1" type="ORF">EU93_0347</name>
</gene>
<reference evidence="2" key="1">
    <citation type="journal article" date="2014" name="Sci. Data">
        <title>Genomes of diverse isolates of the marine cyanobacterium Prochlorococcus.</title>
        <authorList>
            <person name="Biller S."/>
            <person name="Berube P."/>
            <person name="Thompson J."/>
            <person name="Kelly L."/>
            <person name="Roggensack S."/>
            <person name="Awad L."/>
            <person name="Roache-Johnson K."/>
            <person name="Ding H."/>
            <person name="Giovannoni S.J."/>
            <person name="Moore L.R."/>
            <person name="Chisholm S.W."/>
        </authorList>
    </citation>
    <scope>NUCLEOTIDE SEQUENCE [LARGE SCALE GENOMIC DNA]</scope>
</reference>
<dbReference type="AlphaFoldDB" id="A0A0A1ZX81"/>
<dbReference type="EMBL" id="JNAJ01000004">
    <property type="protein sequence ID" value="KGF93171.1"/>
    <property type="molecule type" value="Genomic_DNA"/>
</dbReference>
<evidence type="ECO:0000313" key="2">
    <source>
        <dbReference type="Proteomes" id="UP000030491"/>
    </source>
</evidence>
<accession>A0A0A1ZX81</accession>
<evidence type="ECO:0000313" key="1">
    <source>
        <dbReference type="EMBL" id="KGF93171.1"/>
    </source>
</evidence>
<name>A0A0A1ZX81_PROMR</name>
<comment type="caution">
    <text evidence="1">The sequence shown here is derived from an EMBL/GenBank/DDBJ whole genome shotgun (WGS) entry which is preliminary data.</text>
</comment>
<organism evidence="1 2">
    <name type="scientific">Prochlorococcus marinus str. MIT 9116</name>
    <dbReference type="NCBI Taxonomy" id="167544"/>
    <lineage>
        <taxon>Bacteria</taxon>
        <taxon>Bacillati</taxon>
        <taxon>Cyanobacteriota</taxon>
        <taxon>Cyanophyceae</taxon>
        <taxon>Synechococcales</taxon>
        <taxon>Prochlorococcaceae</taxon>
        <taxon>Prochlorococcus</taxon>
    </lineage>
</organism>